<organism evidence="4 5">
    <name type="scientific">Phasianus colchicus</name>
    <name type="common">Common pheasant</name>
    <dbReference type="NCBI Taxonomy" id="9054"/>
    <lineage>
        <taxon>Eukaryota</taxon>
        <taxon>Metazoa</taxon>
        <taxon>Chordata</taxon>
        <taxon>Craniata</taxon>
        <taxon>Vertebrata</taxon>
        <taxon>Euteleostomi</taxon>
        <taxon>Archelosauria</taxon>
        <taxon>Archosauria</taxon>
        <taxon>Dinosauria</taxon>
        <taxon>Saurischia</taxon>
        <taxon>Theropoda</taxon>
        <taxon>Coelurosauria</taxon>
        <taxon>Aves</taxon>
        <taxon>Neognathae</taxon>
        <taxon>Galloanserae</taxon>
        <taxon>Galliformes</taxon>
        <taxon>Phasianidae</taxon>
        <taxon>Phasianinae</taxon>
        <taxon>Phasianus</taxon>
    </lineage>
</organism>
<feature type="region of interest" description="Disordered" evidence="2">
    <location>
        <begin position="2124"/>
        <end position="2165"/>
    </location>
</feature>
<feature type="region of interest" description="Disordered" evidence="2">
    <location>
        <begin position="88"/>
        <end position="136"/>
    </location>
</feature>
<dbReference type="Proteomes" id="UP000472261">
    <property type="component" value="Unplaced"/>
</dbReference>
<accession>A0A669PC83</accession>
<dbReference type="RefSeq" id="XP_031448146.1">
    <property type="nucleotide sequence ID" value="XM_031592286.1"/>
</dbReference>
<evidence type="ECO:0000313" key="5">
    <source>
        <dbReference type="Proteomes" id="UP000472261"/>
    </source>
</evidence>
<dbReference type="Pfam" id="PF15386">
    <property type="entry name" value="Tantalus"/>
    <property type="match status" value="1"/>
</dbReference>
<gene>
    <name evidence="4" type="primary">PRR14L</name>
</gene>
<dbReference type="KEGG" id="pcoc:116228451"/>
<proteinExistence type="predicted"/>
<evidence type="ECO:0000313" key="4">
    <source>
        <dbReference type="Ensembl" id="ENSPCLP00000006562.1"/>
    </source>
</evidence>
<dbReference type="PANTHER" id="PTHR14522">
    <property type="entry name" value="EMO2-RELATED"/>
    <property type="match status" value="1"/>
</dbReference>
<dbReference type="OrthoDB" id="6163216at2759"/>
<protein>
    <submittedName>
        <fullName evidence="4">Proline rich 14 like</fullName>
    </submittedName>
</protein>
<dbReference type="GeneID" id="116228451"/>
<dbReference type="CTD" id="253143"/>
<evidence type="ECO:0000259" key="3">
    <source>
        <dbReference type="Pfam" id="PF15386"/>
    </source>
</evidence>
<feature type="compositionally biased region" description="Polar residues" evidence="2">
    <location>
        <begin position="448"/>
        <end position="457"/>
    </location>
</feature>
<feature type="compositionally biased region" description="Basic and acidic residues" evidence="2">
    <location>
        <begin position="2145"/>
        <end position="2162"/>
    </location>
</feature>
<dbReference type="PANTHER" id="PTHR14522:SF0">
    <property type="entry name" value="PROTEIN PRR14L"/>
    <property type="match status" value="1"/>
</dbReference>
<dbReference type="OMA" id="EICSWPE"/>
<feature type="domain" description="Tantalus-like" evidence="3">
    <location>
        <begin position="2180"/>
        <end position="2237"/>
    </location>
</feature>
<sequence>MLSSGVECLLDSSACTGTEDLHEGLSIPAGLMAVSEPGAGLDTEPDVTTPELAHSSELSSEHHRTLEAKGFGEEAAHLDDVVREVHWEPAEPLTKESQRNGGAEKDEENKQTRRKQDCSSGEYQQGDKEAQDTEEDHAECYALKPGEKWLKQEDPHLNKHEVNSSASCCAEIAGFLKSREENQANVQVTAETLPKLTEEAQGMKADGTRIFSKAGYQNGSVSKGLPPESNECPNIDTVMARAGVSETTRLDFIEPLKVTDVESTTEHSQEISEYNGLKAHADMSLRTGGNVVSILETTEEKLPRQNLVNEFNTSLDNCQTYHHNEGNNTCDFCTILPPRHNEPVRLSSVGSCRMLSIKSSEVMCSVLESVCYLDFRNMSLDNNSTAIHKIINETSKKHLPESMTSQTNYDPRTGFVKNCTSKSMLLEHLSVLSKKELSSDKTDDGETNDSTGKSYSSEFEEVAEIQREIAVGSNIEAQENVDFEYCHPSVFNSVASSSEEFSKEKLETIPSEANKWKKDQLQFSVSDLCKDDLKESVLLKETNSIASREIVQTDVGIYKTYSKISFPSRRDCQDLSAKLEDDSPEVKLFEQESQSNTMLEFSDKETNLIYTLNVILPPLAQKSRKPHCDECLFCTANEAASKDKVQDNLSGKESFGSSRTTEEQVAEFLLHKDKFMSLINPKTSDESSMTGNISQKNRKSSEGKVETVDSDLENEHSNTWNSSNQTLKDQHTAATTSSILSSSTHVGDAVLNSNFLKADIEMKIDNDSLEGEVSVGYNSKKTITFLEERCPLSCRSLPYQDDWGNRCVALHGINDNSTEKSMFCLTYDTEESPTTLVGDEISTKNMKSENVKQFDLCKLTDCSEIICDKDEAEKQFSMCVVHSDDLDKIRTVRSPKVPEGNWRSETGKHLLVRNLNKKNCVHNFEFCNSPLLLKMRELGTSGKKGMSSLTASSSEYSFSICGARPPLNNMNMQTRHAIQAEMTISPMENQFLAHQTEFCGLVPGRKQHVESLNKELHTGLQYIATSAEEAKLSISSSQHEDILLKKGDDLTLLVHKNVREDAFQRTLKKNAVDFESLGGLTDTDYSECMGFVSDVIQEKMTKLKESENGCGRADKGTHEESLSDSKSQYSQHACSVRCVKDKTELVFSGNTRKQSLAKMKWLTGDQANTVNVSFLPFSSIHGSLFYKPEKMCVLSEMKNKNLRIKSISNNCYSQLMLEPGKETDANEDVGPSCFVKFNIQDSSNETHGDSETPSALNLTNSLSQKEKLFVSFENTDIDNSDSFSDEIYCKGSSVTKPLSVTMYVKREASNTEIPSSEDEKATSSLKDAKSSSVCACNKGRQRDERHGVLTAKVMDVTIPKSADFGEKFKYACTEEKVEREVSHKKKLPIHSLLDEEDCLWASLEGLKESSSKTVALSTENYEKGFEEIPRPDLNSVAKEGNATKLTSSTDTSLLSKAVQDCQTADASDTETSPEFKYNEMNMLSNACKESLPNYVVQCEVCVPYRLNAQSKDNAKEITGCQDTIPAHSVSMENETSDSVRLDKVKKCQARKRKKKYEEVKVHGSDKAKQEKKAAYKVKAKVAVHPSILYSSELLCSSSNELVMSRNTKFESPSKEVFSVRSSENKLCSTLQEIKRPKITTDTISSCFLKTQDSEMENLNLKSGYNGILGAFGTRNKLRGPLPLKIQPGRTCKKVPTSYQLETVRKIKKPKSSAPLEPPSEMPPKQENTVLKSLYFAYKSPTVKKEIAMRFVHMPRQKAKRCSLLSSLKFRKCTKEPALLSKLSAIASKLLVPATSIHSLESLPYSSEILPVASRHSQRKSKNLLEAFSCINRNLHSRWADRWCTKMFSFQSLALYSMRSTKIPSLDSSNNSPSSFLDTPVFPISFHIKLDSSPVTDLTWTTSQHSVHYKMVSEEMPAPPSKWTFLLSQSSSDAVAIKEDSSQDHELHSPLSVTTPGVVALHPDHGRNATAERTGSCSMLGLHTVLALSSPGCYRIWTRRRNLTSHIPSIQRLFMSQFTQGLKGGSNVSDDLVSSLPYSLGRALSIWSQHGPSACPSEITPLHSSHCKWQPSVGIENSYAILPHLPVQGMEALQTAGHEICLEPPFPLPLPKSCLLSEALPPMLPEPELQVHTPDAADGSTPDCFRSQDDTELKKAEPEERPKKVSQIRIRKTVPKLDHNLTPMGLPKPKRLKKKEFSLEEIYTNKNYKSPPPARSLETIFEEPKEKNGHLISVSQQKRKRILEFQDFTVPRKRKARGKIKAVGSFTRAKKAAPQSAELDALLSQKLMDLEEFFAKEDEQLLSSSTGGSHELKMVQ</sequence>
<dbReference type="InterPro" id="IPR026320">
    <property type="entry name" value="PRR14"/>
</dbReference>
<feature type="region of interest" description="Disordered" evidence="2">
    <location>
        <begin position="436"/>
        <end position="457"/>
    </location>
</feature>
<feature type="compositionally biased region" description="Polar residues" evidence="2">
    <location>
        <begin position="681"/>
        <end position="695"/>
    </location>
</feature>
<reference evidence="4" key="1">
    <citation type="submission" date="2025-08" db="UniProtKB">
        <authorList>
            <consortium name="Ensembl"/>
        </authorList>
    </citation>
    <scope>IDENTIFICATION</scope>
</reference>
<dbReference type="RefSeq" id="XP_031448148.1">
    <property type="nucleotide sequence ID" value="XM_031592288.1"/>
</dbReference>
<feature type="compositionally biased region" description="Polar residues" evidence="2">
    <location>
        <begin position="717"/>
        <end position="727"/>
    </location>
</feature>
<keyword evidence="1" id="KW-0597">Phosphoprotein</keyword>
<reference evidence="4" key="2">
    <citation type="submission" date="2025-09" db="UniProtKB">
        <authorList>
            <consortium name="Ensembl"/>
        </authorList>
    </citation>
    <scope>IDENTIFICATION</scope>
</reference>
<name>A0A669PC83_PHACC</name>
<dbReference type="InterPro" id="IPR028149">
    <property type="entry name" value="Tantalus-like"/>
</dbReference>
<feature type="region of interest" description="Disordered" evidence="2">
    <location>
        <begin position="681"/>
        <end position="729"/>
    </location>
</feature>
<evidence type="ECO:0000256" key="2">
    <source>
        <dbReference type="SAM" id="MobiDB-lite"/>
    </source>
</evidence>
<evidence type="ECO:0000256" key="1">
    <source>
        <dbReference type="ARBA" id="ARBA00022553"/>
    </source>
</evidence>
<dbReference type="Ensembl" id="ENSPCLT00000008983.1">
    <property type="protein sequence ID" value="ENSPCLP00000006562.1"/>
    <property type="gene ID" value="ENSPCLG00000005461.1"/>
</dbReference>
<feature type="compositionally biased region" description="Basic and acidic residues" evidence="2">
    <location>
        <begin position="88"/>
        <end position="117"/>
    </location>
</feature>
<keyword evidence="5" id="KW-1185">Reference proteome</keyword>
<feature type="region of interest" description="Disordered" evidence="2">
    <location>
        <begin position="35"/>
        <end position="65"/>
    </location>
</feature>
<dbReference type="RefSeq" id="XP_031448147.1">
    <property type="nucleotide sequence ID" value="XM_031592287.1"/>
</dbReference>